<evidence type="ECO:0000256" key="2">
    <source>
        <dbReference type="SAM" id="Phobius"/>
    </source>
</evidence>
<dbReference type="SUPFAM" id="SSF50370">
    <property type="entry name" value="Ricin B-like lectins"/>
    <property type="match status" value="1"/>
</dbReference>
<dbReference type="Gene3D" id="2.80.10.50">
    <property type="match status" value="1"/>
</dbReference>
<dbReference type="Proteomes" id="UP001596112">
    <property type="component" value="Unassembled WGS sequence"/>
</dbReference>
<keyword evidence="2" id="KW-0472">Membrane</keyword>
<dbReference type="InterPro" id="IPR010982">
    <property type="entry name" value="Lambda_DNA-bd_dom_sf"/>
</dbReference>
<keyword evidence="2" id="KW-1133">Transmembrane helix</keyword>
<dbReference type="Pfam" id="PF00652">
    <property type="entry name" value="Ricin_B_lectin"/>
    <property type="match status" value="1"/>
</dbReference>
<dbReference type="PROSITE" id="PS50231">
    <property type="entry name" value="RICIN_B_LECTIN"/>
    <property type="match status" value="1"/>
</dbReference>
<name>A0ABW1B916_9ACTN</name>
<feature type="region of interest" description="Disordered" evidence="1">
    <location>
        <begin position="86"/>
        <end position="124"/>
    </location>
</feature>
<dbReference type="EMBL" id="JBHSNZ010000011">
    <property type="protein sequence ID" value="MFC5809490.1"/>
    <property type="molecule type" value="Genomic_DNA"/>
</dbReference>
<evidence type="ECO:0000256" key="1">
    <source>
        <dbReference type="SAM" id="MobiDB-lite"/>
    </source>
</evidence>
<evidence type="ECO:0000313" key="4">
    <source>
        <dbReference type="EMBL" id="MFC5809490.1"/>
    </source>
</evidence>
<dbReference type="CDD" id="cd23415">
    <property type="entry name" value="beta-trefoil_Ricin_AH"/>
    <property type="match status" value="1"/>
</dbReference>
<feature type="compositionally biased region" description="Pro residues" evidence="1">
    <location>
        <begin position="88"/>
        <end position="100"/>
    </location>
</feature>
<keyword evidence="2" id="KW-0812">Transmembrane</keyword>
<feature type="transmembrane region" description="Helical" evidence="2">
    <location>
        <begin position="131"/>
        <end position="152"/>
    </location>
</feature>
<dbReference type="Gene3D" id="1.10.260.40">
    <property type="entry name" value="lambda repressor-like DNA-binding domains"/>
    <property type="match status" value="1"/>
</dbReference>
<feature type="compositionally biased region" description="Low complexity" evidence="1">
    <location>
        <begin position="101"/>
        <end position="110"/>
    </location>
</feature>
<dbReference type="InterPro" id="IPR001387">
    <property type="entry name" value="Cro/C1-type_HTH"/>
</dbReference>
<feature type="region of interest" description="Disordered" evidence="1">
    <location>
        <begin position="156"/>
        <end position="186"/>
    </location>
</feature>
<dbReference type="RefSeq" id="WP_272169195.1">
    <property type="nucleotide sequence ID" value="NZ_JAQOSL010000008.1"/>
</dbReference>
<feature type="compositionally biased region" description="Low complexity" evidence="1">
    <location>
        <begin position="156"/>
        <end position="167"/>
    </location>
</feature>
<dbReference type="Pfam" id="PF13560">
    <property type="entry name" value="HTH_31"/>
    <property type="match status" value="1"/>
</dbReference>
<dbReference type="SMART" id="SM00530">
    <property type="entry name" value="HTH_XRE"/>
    <property type="match status" value="1"/>
</dbReference>
<dbReference type="PROSITE" id="PS50943">
    <property type="entry name" value="HTH_CROC1"/>
    <property type="match status" value="1"/>
</dbReference>
<dbReference type="InterPro" id="IPR035992">
    <property type="entry name" value="Ricin_B-like_lectins"/>
</dbReference>
<keyword evidence="5" id="KW-1185">Reference proteome</keyword>
<dbReference type="SUPFAM" id="SSF47413">
    <property type="entry name" value="lambda repressor-like DNA-binding domains"/>
    <property type="match status" value="1"/>
</dbReference>
<protein>
    <submittedName>
        <fullName evidence="4">Helix-turn-helix domain-containing protein</fullName>
    </submittedName>
</protein>
<dbReference type="SMART" id="SM00458">
    <property type="entry name" value="RICIN"/>
    <property type="match status" value="1"/>
</dbReference>
<accession>A0ABW1B916</accession>
<dbReference type="InterPro" id="IPR000772">
    <property type="entry name" value="Ricin_B_lectin"/>
</dbReference>
<dbReference type="CDD" id="cd00093">
    <property type="entry name" value="HTH_XRE"/>
    <property type="match status" value="1"/>
</dbReference>
<gene>
    <name evidence="4" type="ORF">ACFQGO_18560</name>
</gene>
<reference evidence="5" key="1">
    <citation type="journal article" date="2019" name="Int. J. Syst. Evol. Microbiol.">
        <title>The Global Catalogue of Microorganisms (GCM) 10K type strain sequencing project: providing services to taxonomists for standard genome sequencing and annotation.</title>
        <authorList>
            <consortium name="The Broad Institute Genomics Platform"/>
            <consortium name="The Broad Institute Genome Sequencing Center for Infectious Disease"/>
            <person name="Wu L."/>
            <person name="Ma J."/>
        </authorList>
    </citation>
    <scope>NUCLEOTIDE SEQUENCE [LARGE SCALE GENOMIC DNA]</scope>
    <source>
        <strain evidence="5">JCM 9918</strain>
    </source>
</reference>
<comment type="caution">
    <text evidence="4">The sequence shown here is derived from an EMBL/GenBank/DDBJ whole genome shotgun (WGS) entry which is preliminary data.</text>
</comment>
<evidence type="ECO:0000259" key="3">
    <source>
        <dbReference type="PROSITE" id="PS50943"/>
    </source>
</evidence>
<proteinExistence type="predicted"/>
<organism evidence="4 5">
    <name type="scientific">Streptomyces heilongjiangensis</name>
    <dbReference type="NCBI Taxonomy" id="945052"/>
    <lineage>
        <taxon>Bacteria</taxon>
        <taxon>Bacillati</taxon>
        <taxon>Actinomycetota</taxon>
        <taxon>Actinomycetes</taxon>
        <taxon>Kitasatosporales</taxon>
        <taxon>Streptomycetaceae</taxon>
        <taxon>Streptomyces</taxon>
    </lineage>
</organism>
<feature type="domain" description="HTH cro/C1-type" evidence="3">
    <location>
        <begin position="22"/>
        <end position="76"/>
    </location>
</feature>
<sequence>MNEGTRQPVRAATPARQLGSALRVLQQRSGRTLRALEEQVRISDSSLSRYFRGDTVPPWSVVRDLCRALGADPTAYRSLWEAAYQGHPEPPARAEPPTAPLPAEAQAEAPVQSTPRTGEPRPRRAWPTGRWAYLIVGAVVGLAAGLLLSWALPGSSGTPSSAGGAPSEARREAPGGPGTRAGTPKPVGLARIFVNRTTGRCLDDSLEFGLRTYQCNGMSYQWWTIHAYSDGTRRLRNHATGKCLDGDGAELRTRPCGNSAAQRWTFVPGEDEAVALRNGTSERCLDDGRAELRSVPCRSSSRQKWA</sequence>
<evidence type="ECO:0000313" key="5">
    <source>
        <dbReference type="Proteomes" id="UP001596112"/>
    </source>
</evidence>